<organism evidence="1 2">
    <name type="scientific">Nemania bipapillata</name>
    <dbReference type="NCBI Taxonomy" id="110536"/>
    <lineage>
        <taxon>Eukaryota</taxon>
        <taxon>Fungi</taxon>
        <taxon>Dikarya</taxon>
        <taxon>Ascomycota</taxon>
        <taxon>Pezizomycotina</taxon>
        <taxon>Sordariomycetes</taxon>
        <taxon>Xylariomycetidae</taxon>
        <taxon>Xylariales</taxon>
        <taxon>Xylariaceae</taxon>
        <taxon>Nemania</taxon>
    </lineage>
</organism>
<evidence type="ECO:0000313" key="1">
    <source>
        <dbReference type="EMBL" id="KAJ8104751.1"/>
    </source>
</evidence>
<dbReference type="Proteomes" id="UP001153334">
    <property type="component" value="Unassembled WGS sequence"/>
</dbReference>
<sequence length="127" mass="13564">MVCGGSGITPIFAVLRAVLEDKEDPTACVVLDGNRAEADILCKSELDALLVGNESRCRLTYILSRPGPAWTGVRGRIDEDLIAKEVGPCAGADGGDMVLVCGPKSLEESVLAIFTKMGWDKDDMVFF</sequence>
<evidence type="ECO:0000313" key="2">
    <source>
        <dbReference type="Proteomes" id="UP001153334"/>
    </source>
</evidence>
<comment type="caution">
    <text evidence="1">The sequence shown here is derived from an EMBL/GenBank/DDBJ whole genome shotgun (WGS) entry which is preliminary data.</text>
</comment>
<proteinExistence type="predicted"/>
<gene>
    <name evidence="1" type="ORF">ONZ43_g7702</name>
</gene>
<reference evidence="1" key="1">
    <citation type="submission" date="2022-11" db="EMBL/GenBank/DDBJ databases">
        <title>Genome Sequence of Nemania bipapillata.</title>
        <authorList>
            <person name="Buettner E."/>
        </authorList>
    </citation>
    <scope>NUCLEOTIDE SEQUENCE</scope>
    <source>
        <strain evidence="1">CP14</strain>
    </source>
</reference>
<protein>
    <submittedName>
        <fullName evidence="1">Uncharacterized protein</fullName>
    </submittedName>
</protein>
<dbReference type="EMBL" id="JAPESX010003544">
    <property type="protein sequence ID" value="KAJ8104751.1"/>
    <property type="molecule type" value="Genomic_DNA"/>
</dbReference>
<keyword evidence="2" id="KW-1185">Reference proteome</keyword>
<name>A0ACC2HNX4_9PEZI</name>
<accession>A0ACC2HNX4</accession>